<dbReference type="SMART" id="SM00267">
    <property type="entry name" value="GGDEF"/>
    <property type="match status" value="1"/>
</dbReference>
<dbReference type="EMBL" id="CP006850">
    <property type="protein sequence ID" value="AHH15589.1"/>
    <property type="molecule type" value="Genomic_DNA"/>
</dbReference>
<keyword evidence="3" id="KW-1185">Reference proteome</keyword>
<dbReference type="InterPro" id="IPR000160">
    <property type="entry name" value="GGDEF_dom"/>
</dbReference>
<evidence type="ECO:0000313" key="3">
    <source>
        <dbReference type="Proteomes" id="UP000019150"/>
    </source>
</evidence>
<name>W5T8X4_9NOCA</name>
<dbReference type="AlphaFoldDB" id="W5T8X4"/>
<organism evidence="2 3">
    <name type="scientific">Nocardia nova SH22a</name>
    <dbReference type="NCBI Taxonomy" id="1415166"/>
    <lineage>
        <taxon>Bacteria</taxon>
        <taxon>Bacillati</taxon>
        <taxon>Actinomycetota</taxon>
        <taxon>Actinomycetes</taxon>
        <taxon>Mycobacteriales</taxon>
        <taxon>Nocardiaceae</taxon>
        <taxon>Nocardia</taxon>
    </lineage>
</organism>
<dbReference type="Proteomes" id="UP000019150">
    <property type="component" value="Chromosome"/>
</dbReference>
<reference evidence="2 3" key="1">
    <citation type="journal article" date="2014" name="Appl. Environ. Microbiol.">
        <title>Insights into the Microbial Degradation of Rubber and Gutta-Percha by Analysis of the Complete Genome of Nocardia nova SH22a.</title>
        <authorList>
            <person name="Luo Q."/>
            <person name="Hiessl S."/>
            <person name="Poehlein A."/>
            <person name="Daniel R."/>
            <person name="Steinbuchel A."/>
        </authorList>
    </citation>
    <scope>NUCLEOTIDE SEQUENCE [LARGE SCALE GENOMIC DNA]</scope>
    <source>
        <strain evidence="2">SH22a</strain>
    </source>
</reference>
<dbReference type="STRING" id="1415166.NONO_c07810"/>
<dbReference type="SUPFAM" id="SSF55073">
    <property type="entry name" value="Nucleotide cyclase"/>
    <property type="match status" value="1"/>
</dbReference>
<dbReference type="HOGENOM" id="CLU_000445_11_9_11"/>
<proteinExistence type="predicted"/>
<gene>
    <name evidence="2" type="ORF">NONO_c07810</name>
</gene>
<dbReference type="Gene3D" id="3.30.70.270">
    <property type="match status" value="1"/>
</dbReference>
<sequence length="304" mass="32383">MARHWWAAIRPTSFTALTTSQGVRLLQGLMADLDAVVTAGDEALFESGRRAGEAVAATNLTDPSVLTAAARVLARLPAFDRLDRDVAVSRSALLIGAFGEGFAAVQRERIMKGQNAIQQAMGNAQRQVIDAARHRLYLQARHDPLTGLANRLLLTERLAGLAARGEERLGICLLDIDNFKIINDGHGHAVGDAVLLTVADRLRASVRDSDLAGRLGGDEFVVLIGPPNDQLSVAGVAARLRAAFDAPIVVGDEEFAVSASIGVTVGPVTADPDHLLRTADTQMYRAKAAARLPRTAPLRRIAAR</sequence>
<dbReference type="InterPro" id="IPR052163">
    <property type="entry name" value="DGC-Regulatory_Protein"/>
</dbReference>
<dbReference type="NCBIfam" id="TIGR00254">
    <property type="entry name" value="GGDEF"/>
    <property type="match status" value="1"/>
</dbReference>
<dbReference type="InterPro" id="IPR043128">
    <property type="entry name" value="Rev_trsase/Diguanyl_cyclase"/>
</dbReference>
<dbReference type="PANTHER" id="PTHR46663">
    <property type="entry name" value="DIGUANYLATE CYCLASE DGCT-RELATED"/>
    <property type="match status" value="1"/>
</dbReference>
<dbReference type="PATRIC" id="fig|1415166.3.peg.791"/>
<evidence type="ECO:0000259" key="1">
    <source>
        <dbReference type="PROSITE" id="PS50887"/>
    </source>
</evidence>
<dbReference type="KEGG" id="nno:NONO_c07810"/>
<dbReference type="eggNOG" id="COG2199">
    <property type="taxonomic scope" value="Bacteria"/>
</dbReference>
<dbReference type="PANTHER" id="PTHR46663:SF2">
    <property type="entry name" value="GGDEF DOMAIN-CONTAINING PROTEIN"/>
    <property type="match status" value="1"/>
</dbReference>
<feature type="domain" description="GGDEF" evidence="1">
    <location>
        <begin position="167"/>
        <end position="299"/>
    </location>
</feature>
<protein>
    <submittedName>
        <fullName evidence="2">Diguanylate cyclase (GGDEF) domain-containing protein</fullName>
    </submittedName>
</protein>
<dbReference type="InterPro" id="IPR029787">
    <property type="entry name" value="Nucleotide_cyclase"/>
</dbReference>
<dbReference type="CDD" id="cd01949">
    <property type="entry name" value="GGDEF"/>
    <property type="match status" value="1"/>
</dbReference>
<dbReference type="PROSITE" id="PS50887">
    <property type="entry name" value="GGDEF"/>
    <property type="match status" value="1"/>
</dbReference>
<evidence type="ECO:0000313" key="2">
    <source>
        <dbReference type="EMBL" id="AHH15589.1"/>
    </source>
</evidence>
<accession>W5T8X4</accession>
<dbReference type="Pfam" id="PF00990">
    <property type="entry name" value="GGDEF"/>
    <property type="match status" value="1"/>
</dbReference>